<dbReference type="EMBL" id="JBEDNQ010000008">
    <property type="protein sequence ID" value="MEQ3552747.1"/>
    <property type="molecule type" value="Genomic_DNA"/>
</dbReference>
<evidence type="ECO:0000256" key="1">
    <source>
        <dbReference type="ARBA" id="ARBA00009437"/>
    </source>
</evidence>
<dbReference type="InterPro" id="IPR036390">
    <property type="entry name" value="WH_DNA-bd_sf"/>
</dbReference>
<dbReference type="SUPFAM" id="SSF46785">
    <property type="entry name" value="Winged helix' DNA-binding domain"/>
    <property type="match status" value="1"/>
</dbReference>
<dbReference type="PROSITE" id="PS50931">
    <property type="entry name" value="HTH_LYSR"/>
    <property type="match status" value="1"/>
</dbReference>
<comment type="similarity">
    <text evidence="1">Belongs to the LysR transcriptional regulatory family.</text>
</comment>
<keyword evidence="7" id="KW-1185">Reference proteome</keyword>
<gene>
    <name evidence="6" type="ORF">WIS52_19945</name>
</gene>
<dbReference type="CDD" id="cd05466">
    <property type="entry name" value="PBP2_LTTR_substrate"/>
    <property type="match status" value="1"/>
</dbReference>
<organism evidence="6 7">
    <name type="scientific">Pseudonocardia nematodicida</name>
    <dbReference type="NCBI Taxonomy" id="1206997"/>
    <lineage>
        <taxon>Bacteria</taxon>
        <taxon>Bacillati</taxon>
        <taxon>Actinomycetota</taxon>
        <taxon>Actinomycetes</taxon>
        <taxon>Pseudonocardiales</taxon>
        <taxon>Pseudonocardiaceae</taxon>
        <taxon>Pseudonocardia</taxon>
    </lineage>
</organism>
<accession>A0ABV1KE58</accession>
<dbReference type="InterPro" id="IPR036388">
    <property type="entry name" value="WH-like_DNA-bd_sf"/>
</dbReference>
<evidence type="ECO:0000256" key="3">
    <source>
        <dbReference type="ARBA" id="ARBA00023125"/>
    </source>
</evidence>
<dbReference type="InterPro" id="IPR000847">
    <property type="entry name" value="LysR_HTH_N"/>
</dbReference>
<dbReference type="SUPFAM" id="SSF53850">
    <property type="entry name" value="Periplasmic binding protein-like II"/>
    <property type="match status" value="1"/>
</dbReference>
<dbReference type="Pfam" id="PF03466">
    <property type="entry name" value="LysR_substrate"/>
    <property type="match status" value="1"/>
</dbReference>
<sequence>MVIELRTLNRHLRSNQPMFSMFVIGPSDIVPGMQLRELALFLAVVDSGSFQAAAERSFCSQSTVSEAVHALERSLGVDLFDRSHRPARLTHSGEVLAADARRLVAFAAETRDRVRADSDGVIGSVRVGTYAIATTNFLADLLPRLRADHPLLDVTLVETGGADLPGVAENGQVDCFLRQTTPPLPATRFETRPLWREPFLVVAPPDHPVARRPGPVRPSDLATLDLIVTGRFKPAGLLAHPFWSSMGATNVAYEVSHPHSLVALVRAGLGVGVSTLLGVRTADTTGLHIAGIADTTAVRDVSLFVPRFTPPTRQTRFFVDYASGVAPPSGCSLLGDQGSESR</sequence>
<dbReference type="Gene3D" id="1.10.10.10">
    <property type="entry name" value="Winged helix-like DNA-binding domain superfamily/Winged helix DNA-binding domain"/>
    <property type="match status" value="1"/>
</dbReference>
<evidence type="ECO:0000259" key="5">
    <source>
        <dbReference type="PROSITE" id="PS50931"/>
    </source>
</evidence>
<name>A0ABV1KE58_9PSEU</name>
<keyword evidence="3" id="KW-0238">DNA-binding</keyword>
<dbReference type="Proteomes" id="UP001494902">
    <property type="component" value="Unassembled WGS sequence"/>
</dbReference>
<protein>
    <submittedName>
        <fullName evidence="6">LysR family transcriptional regulator</fullName>
    </submittedName>
</protein>
<evidence type="ECO:0000256" key="4">
    <source>
        <dbReference type="ARBA" id="ARBA00023163"/>
    </source>
</evidence>
<dbReference type="Gene3D" id="3.40.190.10">
    <property type="entry name" value="Periplasmic binding protein-like II"/>
    <property type="match status" value="2"/>
</dbReference>
<comment type="caution">
    <text evidence="6">The sequence shown here is derived from an EMBL/GenBank/DDBJ whole genome shotgun (WGS) entry which is preliminary data.</text>
</comment>
<keyword evidence="4" id="KW-0804">Transcription</keyword>
<dbReference type="Pfam" id="PF00126">
    <property type="entry name" value="HTH_1"/>
    <property type="match status" value="1"/>
</dbReference>
<proteinExistence type="inferred from homology"/>
<reference evidence="6 7" key="1">
    <citation type="submission" date="2024-03" db="EMBL/GenBank/DDBJ databases">
        <title>Draft genome sequence of Pseudonocardia nematodicida JCM 31783.</title>
        <authorList>
            <person name="Butdee W."/>
            <person name="Duangmal K."/>
        </authorList>
    </citation>
    <scope>NUCLEOTIDE SEQUENCE [LARGE SCALE GENOMIC DNA]</scope>
    <source>
        <strain evidence="6 7">JCM 31783</strain>
    </source>
</reference>
<dbReference type="PRINTS" id="PR00039">
    <property type="entry name" value="HTHLYSR"/>
</dbReference>
<evidence type="ECO:0000313" key="7">
    <source>
        <dbReference type="Proteomes" id="UP001494902"/>
    </source>
</evidence>
<keyword evidence="2" id="KW-0805">Transcription regulation</keyword>
<evidence type="ECO:0000256" key="2">
    <source>
        <dbReference type="ARBA" id="ARBA00023015"/>
    </source>
</evidence>
<dbReference type="RefSeq" id="WP_349299817.1">
    <property type="nucleotide sequence ID" value="NZ_JBEDNQ010000008.1"/>
</dbReference>
<dbReference type="PANTHER" id="PTHR30346">
    <property type="entry name" value="TRANSCRIPTIONAL DUAL REGULATOR HCAR-RELATED"/>
    <property type="match status" value="1"/>
</dbReference>
<dbReference type="PANTHER" id="PTHR30346:SF0">
    <property type="entry name" value="HCA OPERON TRANSCRIPTIONAL ACTIVATOR HCAR"/>
    <property type="match status" value="1"/>
</dbReference>
<evidence type="ECO:0000313" key="6">
    <source>
        <dbReference type="EMBL" id="MEQ3552747.1"/>
    </source>
</evidence>
<feature type="domain" description="HTH lysR-type" evidence="5">
    <location>
        <begin position="33"/>
        <end position="90"/>
    </location>
</feature>
<dbReference type="InterPro" id="IPR005119">
    <property type="entry name" value="LysR_subst-bd"/>
</dbReference>